<dbReference type="EMBL" id="HAED01004160">
    <property type="protein sequence ID" value="SBQ90190.1"/>
    <property type="molecule type" value="Transcribed_RNA"/>
</dbReference>
<feature type="non-terminal residue" evidence="1">
    <location>
        <position position="77"/>
    </location>
</feature>
<reference evidence="1" key="1">
    <citation type="submission" date="2016-05" db="EMBL/GenBank/DDBJ databases">
        <authorList>
            <person name="Lavstsen T."/>
            <person name="Jespersen J.S."/>
        </authorList>
    </citation>
    <scope>NUCLEOTIDE SEQUENCE</scope>
    <source>
        <tissue evidence="1">Brain</tissue>
    </source>
</reference>
<gene>
    <name evidence="1" type="primary">DST</name>
</gene>
<organism evidence="1">
    <name type="scientific">Nothobranchius kuhntae</name>
    <name type="common">Beira killifish</name>
    <dbReference type="NCBI Taxonomy" id="321403"/>
    <lineage>
        <taxon>Eukaryota</taxon>
        <taxon>Metazoa</taxon>
        <taxon>Chordata</taxon>
        <taxon>Craniata</taxon>
        <taxon>Vertebrata</taxon>
        <taxon>Euteleostomi</taxon>
        <taxon>Actinopterygii</taxon>
        <taxon>Neopterygii</taxon>
        <taxon>Teleostei</taxon>
        <taxon>Neoteleostei</taxon>
        <taxon>Acanthomorphata</taxon>
        <taxon>Ovalentaria</taxon>
        <taxon>Atherinomorphae</taxon>
        <taxon>Cyprinodontiformes</taxon>
        <taxon>Nothobranchiidae</taxon>
        <taxon>Nothobranchius</taxon>
    </lineage>
</organism>
<protein>
    <submittedName>
        <fullName evidence="1">Dystonin</fullName>
    </submittedName>
</protein>
<name>A0A1A8HZY4_NOTKU</name>
<feature type="non-terminal residue" evidence="1">
    <location>
        <position position="1"/>
    </location>
</feature>
<dbReference type="AlphaFoldDB" id="A0A1A8HZY4"/>
<sequence>LIFPLPSQHMDTWLCVVQQTNNPVKLTSVRRERIQLRKSTKPQTHPKTAPQILAESWQVPKKAQSLTGTQTFSSWMK</sequence>
<accession>A0A1A8HZY4</accession>
<reference evidence="1" key="2">
    <citation type="submission" date="2016-06" db="EMBL/GenBank/DDBJ databases">
        <title>The genome of a short-lived fish provides insights into sex chromosome evolution and the genetic control of aging.</title>
        <authorList>
            <person name="Reichwald K."/>
            <person name="Felder M."/>
            <person name="Petzold A."/>
            <person name="Koch P."/>
            <person name="Groth M."/>
            <person name="Platzer M."/>
        </authorList>
    </citation>
    <scope>NUCLEOTIDE SEQUENCE</scope>
    <source>
        <tissue evidence="1">Brain</tissue>
    </source>
</reference>
<evidence type="ECO:0000313" key="1">
    <source>
        <dbReference type="EMBL" id="SBQ90190.1"/>
    </source>
</evidence>
<proteinExistence type="predicted"/>